<dbReference type="Proteomes" id="UP000309997">
    <property type="component" value="Unassembled WGS sequence"/>
</dbReference>
<evidence type="ECO:0000313" key="1">
    <source>
        <dbReference type="EMBL" id="KAL3570002.1"/>
    </source>
</evidence>
<name>A0ACC4AUV6_POPAL</name>
<dbReference type="EMBL" id="RCHU02000015">
    <property type="protein sequence ID" value="KAL3570002.1"/>
    <property type="molecule type" value="Genomic_DNA"/>
</dbReference>
<evidence type="ECO:0000313" key="2">
    <source>
        <dbReference type="Proteomes" id="UP000309997"/>
    </source>
</evidence>
<comment type="caution">
    <text evidence="1">The sequence shown here is derived from an EMBL/GenBank/DDBJ whole genome shotgun (WGS) entry which is preliminary data.</text>
</comment>
<proteinExistence type="predicted"/>
<sequence length="352" mass="40751">MYEASSKKHTSSRGITPKFQKATEFGNWGIEVGMPRNSLSQKRSPFAEGSVDVEQCRQKHTCQEGITRNFKAFEFAGNRGASEVGMSQKLTNVKAYRCLRKKWCILEQRESTRNSTWQLEFRQPGHQSRNAVKLTGPQKPFRRLRNKCDVEQVAQAYMLKRVTRNSRQLNFCNRVAIRVGMPETHRSQRRFRFAEEVQSVSPFVEEISEVEQVAEAYMLKRDHPKFKGTEFRQPGHRSRNCRTHPCQKRFRCLRKEVKPGIEGPDAVKLTESKRFAVCGRKCDVKQVAEAYTLKTDHPKFKGNSISATGASKSECRETHRVKAFRLLRKKCDVEQVAEAYMLKRDHPKFKGN</sequence>
<reference evidence="1 2" key="1">
    <citation type="journal article" date="2024" name="Plant Biotechnol. J.">
        <title>Genome and CRISPR/Cas9 system of a widespread forest tree (Populus alba) in the world.</title>
        <authorList>
            <person name="Liu Y.J."/>
            <person name="Jiang P.F."/>
            <person name="Han X.M."/>
            <person name="Li X.Y."/>
            <person name="Wang H.M."/>
            <person name="Wang Y.J."/>
            <person name="Wang X.X."/>
            <person name="Zeng Q.Y."/>
        </authorList>
    </citation>
    <scope>NUCLEOTIDE SEQUENCE [LARGE SCALE GENOMIC DNA]</scope>
    <source>
        <strain evidence="2">cv. PAL-ZL1</strain>
    </source>
</reference>
<keyword evidence="2" id="KW-1185">Reference proteome</keyword>
<accession>A0ACC4AUV6</accession>
<protein>
    <submittedName>
        <fullName evidence="1">Uncharacterized protein</fullName>
    </submittedName>
</protein>
<gene>
    <name evidence="1" type="ORF">D5086_027251</name>
</gene>
<organism evidence="1 2">
    <name type="scientific">Populus alba</name>
    <name type="common">White poplar</name>
    <dbReference type="NCBI Taxonomy" id="43335"/>
    <lineage>
        <taxon>Eukaryota</taxon>
        <taxon>Viridiplantae</taxon>
        <taxon>Streptophyta</taxon>
        <taxon>Embryophyta</taxon>
        <taxon>Tracheophyta</taxon>
        <taxon>Spermatophyta</taxon>
        <taxon>Magnoliopsida</taxon>
        <taxon>eudicotyledons</taxon>
        <taxon>Gunneridae</taxon>
        <taxon>Pentapetalae</taxon>
        <taxon>rosids</taxon>
        <taxon>fabids</taxon>
        <taxon>Malpighiales</taxon>
        <taxon>Salicaceae</taxon>
        <taxon>Saliceae</taxon>
        <taxon>Populus</taxon>
    </lineage>
</organism>